<dbReference type="InterPro" id="IPR036691">
    <property type="entry name" value="Endo/exonu/phosph_ase_sf"/>
</dbReference>
<dbReference type="SUPFAM" id="SSF56219">
    <property type="entry name" value="DNase I-like"/>
    <property type="match status" value="1"/>
</dbReference>
<proteinExistence type="predicted"/>
<dbReference type="RefSeq" id="XP_024575057.1">
    <property type="nucleotide sequence ID" value="XM_024724152.1"/>
</dbReference>
<dbReference type="PANTHER" id="PTHR12121">
    <property type="entry name" value="CARBON CATABOLITE REPRESSOR PROTEIN 4"/>
    <property type="match status" value="1"/>
</dbReference>
<dbReference type="Proteomes" id="UP000054928">
    <property type="component" value="Unassembled WGS sequence"/>
</dbReference>
<accession>A0A0P1ADC7</accession>
<sequence>MRTPNMRVLPHVGTPTGPSQKLLVMTYNVLAQCYVRSTFFPYCNSSALRWKNRSKMLAAVFASNLSVSPDIICLQEVDNYSEFWEAMMKNLGYKGIFAKKTSKKIDGVTVFWNEKKIKMIASEQISLDLQNGDESDIDHELLTRSSSRGSVSLIVRFEHLETQLDFVVATTHLYWDPMQEDVKLLQTRRTLRAIDEFLSTLDASTPTILAGDFNSLPDSKVYKFITSKHRFSSAYAQYNTGGEPEFTNVNGDAETNDGKIGPRFIGTLDYIFYRSSRVRPAVLMELMSFEDATKEIALPSSFSPSDHLPLLCEFHILPY</sequence>
<protein>
    <submittedName>
        <fullName evidence="2">Glucose-repressible alcohol dehydrogenase transcriptional effector CCR4 and related proteins</fullName>
    </submittedName>
</protein>
<evidence type="ECO:0000259" key="1">
    <source>
        <dbReference type="Pfam" id="PF03372"/>
    </source>
</evidence>
<dbReference type="InterPro" id="IPR050410">
    <property type="entry name" value="CCR4/nocturin_mRNA_transcr"/>
</dbReference>
<name>A0A0P1ADC7_PLAHL</name>
<dbReference type="GeneID" id="36403802"/>
<dbReference type="AlphaFoldDB" id="A0A0P1ADC7"/>
<dbReference type="PANTHER" id="PTHR12121:SF34">
    <property type="entry name" value="PROTEIN ANGEL"/>
    <property type="match status" value="1"/>
</dbReference>
<organism evidence="2 3">
    <name type="scientific">Plasmopara halstedii</name>
    <name type="common">Downy mildew of sunflower</name>
    <dbReference type="NCBI Taxonomy" id="4781"/>
    <lineage>
        <taxon>Eukaryota</taxon>
        <taxon>Sar</taxon>
        <taxon>Stramenopiles</taxon>
        <taxon>Oomycota</taxon>
        <taxon>Peronosporomycetes</taxon>
        <taxon>Peronosporales</taxon>
        <taxon>Peronosporaceae</taxon>
        <taxon>Plasmopara</taxon>
    </lineage>
</organism>
<dbReference type="STRING" id="4781.A0A0P1ADC7"/>
<dbReference type="Pfam" id="PF03372">
    <property type="entry name" value="Exo_endo_phos"/>
    <property type="match status" value="1"/>
</dbReference>
<reference evidence="3" key="1">
    <citation type="submission" date="2014-09" db="EMBL/GenBank/DDBJ databases">
        <authorList>
            <person name="Sharma Rahul"/>
            <person name="Thines Marco"/>
        </authorList>
    </citation>
    <scope>NUCLEOTIDE SEQUENCE [LARGE SCALE GENOMIC DNA]</scope>
</reference>
<keyword evidence="3" id="KW-1185">Reference proteome</keyword>
<evidence type="ECO:0000313" key="2">
    <source>
        <dbReference type="EMBL" id="CEG38688.1"/>
    </source>
</evidence>
<dbReference type="OMA" id="RAACSMG"/>
<feature type="domain" description="Endonuclease/exonuclease/phosphatase" evidence="1">
    <location>
        <begin position="25"/>
        <end position="307"/>
    </location>
</feature>
<dbReference type="EMBL" id="CCYD01000322">
    <property type="protein sequence ID" value="CEG38688.1"/>
    <property type="molecule type" value="Genomic_DNA"/>
</dbReference>
<evidence type="ECO:0000313" key="3">
    <source>
        <dbReference type="Proteomes" id="UP000054928"/>
    </source>
</evidence>
<dbReference type="OrthoDB" id="2866996at2759"/>
<dbReference type="InterPro" id="IPR005135">
    <property type="entry name" value="Endo/exonuclease/phosphatase"/>
</dbReference>
<dbReference type="Gene3D" id="3.60.10.10">
    <property type="entry name" value="Endonuclease/exonuclease/phosphatase"/>
    <property type="match status" value="1"/>
</dbReference>
<dbReference type="GO" id="GO:0000175">
    <property type="term" value="F:3'-5'-RNA exonuclease activity"/>
    <property type="evidence" value="ECO:0007669"/>
    <property type="project" value="TreeGrafter"/>
</dbReference>